<comment type="caution">
    <text evidence="7">The sequence shown here is derived from an EMBL/GenBank/DDBJ whole genome shotgun (WGS) entry which is preliminary data.</text>
</comment>
<evidence type="ECO:0000256" key="5">
    <source>
        <dbReference type="SAM" id="MobiDB-lite"/>
    </source>
</evidence>
<proteinExistence type="predicted"/>
<dbReference type="InterPro" id="IPR049470">
    <property type="entry name" value="TRM61_C"/>
</dbReference>
<dbReference type="Pfam" id="PF14801">
    <property type="entry name" value="TrmI-like_N"/>
    <property type="match status" value="1"/>
</dbReference>
<sequence length="335" mass="37386">MQLQGASGDLHTVTITEKGWFNTAKASFPLADLLGREEGSLIRSREGREFLAFRPRRLDYTLSMPRGAAIIYPKDAAQILQSADIFTGARVFECGAGSGALTISLLEMIGETGQLVSVEEREDFADIAQANVDLWFGRPYPAWQLQRARLGDMDLDAVYGSHYFDRAVIDLLDPWSYLDILHQLLIPGGVLCCYVTTVTQVSTLVEALRKDGRFGFTCTEETIQRQWHTEGLSLRPEHQMVGHTGFLVTCRVLAREARRPKKLGNTPKAAKINGGQWSSEDDWEQVRIGQRNPAERKTRRVRRDVVKRADYWVRGNSAAVDAPPPEPETSPGAPS</sequence>
<evidence type="ECO:0000256" key="3">
    <source>
        <dbReference type="ARBA" id="ARBA00022691"/>
    </source>
</evidence>
<evidence type="ECO:0000259" key="6">
    <source>
        <dbReference type="Pfam" id="PF08704"/>
    </source>
</evidence>
<keyword evidence="4" id="KW-0819">tRNA processing</keyword>
<evidence type="ECO:0000313" key="8">
    <source>
        <dbReference type="Proteomes" id="UP000070572"/>
    </source>
</evidence>
<dbReference type="AlphaFoldDB" id="A0AB34WYE7"/>
<protein>
    <submittedName>
        <fullName evidence="7">tRNA methyltransferase complex GCD14 subunit</fullName>
    </submittedName>
</protein>
<keyword evidence="2" id="KW-0808">Transferase</keyword>
<dbReference type="GO" id="GO:0030488">
    <property type="term" value="P:tRNA methylation"/>
    <property type="evidence" value="ECO:0007669"/>
    <property type="project" value="InterPro"/>
</dbReference>
<keyword evidence="3" id="KW-0949">S-adenosyl-L-methionine</keyword>
<dbReference type="InterPro" id="IPR029063">
    <property type="entry name" value="SAM-dependent_MTases_sf"/>
</dbReference>
<dbReference type="Proteomes" id="UP000070572">
    <property type="component" value="Unassembled WGS sequence"/>
</dbReference>
<evidence type="ECO:0000256" key="2">
    <source>
        <dbReference type="ARBA" id="ARBA00022679"/>
    </source>
</evidence>
<feature type="region of interest" description="Disordered" evidence="5">
    <location>
        <begin position="261"/>
        <end position="301"/>
    </location>
</feature>
<dbReference type="CDD" id="cd02440">
    <property type="entry name" value="AdoMet_MTases"/>
    <property type="match status" value="1"/>
</dbReference>
<dbReference type="GO" id="GO:0160107">
    <property type="term" value="F:tRNA (adenine(58)-N1)-methyltransferase activity"/>
    <property type="evidence" value="ECO:0007669"/>
    <property type="project" value="InterPro"/>
</dbReference>
<name>A0AB34WYE7_9ACTO</name>
<dbReference type="Gene3D" id="3.40.50.150">
    <property type="entry name" value="Vaccinia Virus protein VP39"/>
    <property type="match status" value="1"/>
</dbReference>
<feature type="region of interest" description="Disordered" evidence="5">
    <location>
        <begin position="313"/>
        <end position="335"/>
    </location>
</feature>
<feature type="compositionally biased region" description="Pro residues" evidence="5">
    <location>
        <begin position="322"/>
        <end position="335"/>
    </location>
</feature>
<reference evidence="7 8" key="1">
    <citation type="submission" date="2016-01" db="EMBL/GenBank/DDBJ databases">
        <authorList>
            <person name="Mitreva M."/>
            <person name="Pepin K.H."/>
            <person name="Mihindukulasuriya K.A."/>
            <person name="Fulton R."/>
            <person name="Fronick C."/>
            <person name="O'Laughlin M."/>
            <person name="Miner T."/>
            <person name="Herter B."/>
            <person name="Rosa B.A."/>
            <person name="Cordes M."/>
            <person name="Tomlinson C."/>
            <person name="Wollam A."/>
            <person name="Palsikar V.B."/>
            <person name="Mardis E.R."/>
            <person name="Wilson R.K."/>
        </authorList>
    </citation>
    <scope>NUCLEOTIDE SEQUENCE [LARGE SCALE GENOMIC DNA]</scope>
    <source>
        <strain evidence="7 8">DNF00696</strain>
    </source>
</reference>
<gene>
    <name evidence="7" type="ORF">HMPREF1862_01305</name>
</gene>
<dbReference type="Pfam" id="PF08704">
    <property type="entry name" value="GCD14"/>
    <property type="match status" value="1"/>
</dbReference>
<organism evidence="7 8">
    <name type="scientific">Varibaculum cambriense</name>
    <dbReference type="NCBI Taxonomy" id="184870"/>
    <lineage>
        <taxon>Bacteria</taxon>
        <taxon>Bacillati</taxon>
        <taxon>Actinomycetota</taxon>
        <taxon>Actinomycetes</taxon>
        <taxon>Actinomycetales</taxon>
        <taxon>Actinomycetaceae</taxon>
        <taxon>Varibaculum</taxon>
    </lineage>
</organism>
<dbReference type="SUPFAM" id="SSF53335">
    <property type="entry name" value="S-adenosyl-L-methionine-dependent methyltransferases"/>
    <property type="match status" value="1"/>
</dbReference>
<evidence type="ECO:0000256" key="1">
    <source>
        <dbReference type="ARBA" id="ARBA00022603"/>
    </source>
</evidence>
<evidence type="ECO:0000313" key="7">
    <source>
        <dbReference type="EMBL" id="KXB80315.1"/>
    </source>
</evidence>
<dbReference type="PANTHER" id="PTHR12133:SF1">
    <property type="entry name" value="TRNA (ADENINE(58)-N(1))-METHYLTRANSFERASE, MITOCHONDRIAL"/>
    <property type="match status" value="1"/>
</dbReference>
<keyword evidence="1 7" id="KW-0489">Methyltransferase</keyword>
<feature type="domain" description="tRNA (adenine(58)-N(1))-methyltransferase catalytic subunit TRM61 C-terminal" evidence="6">
    <location>
        <begin position="60"/>
        <end position="229"/>
    </location>
</feature>
<dbReference type="InterPro" id="IPR014816">
    <property type="entry name" value="tRNA_MeTrfase_Gcd14"/>
</dbReference>
<dbReference type="PANTHER" id="PTHR12133">
    <property type="entry name" value="TRNA (ADENINE(58)-N(1))-METHYLTRANSFERASE"/>
    <property type="match status" value="1"/>
</dbReference>
<evidence type="ECO:0000256" key="4">
    <source>
        <dbReference type="ARBA" id="ARBA00022694"/>
    </source>
</evidence>
<accession>A0AB34WYE7</accession>
<dbReference type="GO" id="GO:0031515">
    <property type="term" value="C:tRNA (m1A) methyltransferase complex"/>
    <property type="evidence" value="ECO:0007669"/>
    <property type="project" value="InterPro"/>
</dbReference>
<dbReference type="PROSITE" id="PS51620">
    <property type="entry name" value="SAM_TRM61"/>
    <property type="match status" value="1"/>
</dbReference>
<dbReference type="EMBL" id="LSDN01000016">
    <property type="protein sequence ID" value="KXB80315.1"/>
    <property type="molecule type" value="Genomic_DNA"/>
</dbReference>